<gene>
    <name evidence="1" type="ORF">PoB_004870900</name>
</gene>
<organism evidence="1 2">
    <name type="scientific">Plakobranchus ocellatus</name>
    <dbReference type="NCBI Taxonomy" id="259542"/>
    <lineage>
        <taxon>Eukaryota</taxon>
        <taxon>Metazoa</taxon>
        <taxon>Spiralia</taxon>
        <taxon>Lophotrochozoa</taxon>
        <taxon>Mollusca</taxon>
        <taxon>Gastropoda</taxon>
        <taxon>Heterobranchia</taxon>
        <taxon>Euthyneura</taxon>
        <taxon>Panpulmonata</taxon>
        <taxon>Sacoglossa</taxon>
        <taxon>Placobranchoidea</taxon>
        <taxon>Plakobranchidae</taxon>
        <taxon>Plakobranchus</taxon>
    </lineage>
</organism>
<evidence type="ECO:0008006" key="3">
    <source>
        <dbReference type="Google" id="ProtNLM"/>
    </source>
</evidence>
<proteinExistence type="predicted"/>
<sequence>MPRPDSFNEGLETFTNHKERLDAFIIANDITMEKQTATLLSSIGQKVYNTLRSLTAPNLPVRKTYDELCHLFSSHFCPRPLEIVERFKFHRRKQGQHESLSDFLAAIKSLSKYCNFGDNLKPTLRDRFVCGLKDEIVQRRLLQESNLTLDKATSLALAMEAAQKDATEIHGGPSPSS</sequence>
<dbReference type="EMBL" id="BLXT01005342">
    <property type="protein sequence ID" value="GFO22204.1"/>
    <property type="molecule type" value="Genomic_DNA"/>
</dbReference>
<evidence type="ECO:0000313" key="2">
    <source>
        <dbReference type="Proteomes" id="UP000735302"/>
    </source>
</evidence>
<evidence type="ECO:0000313" key="1">
    <source>
        <dbReference type="EMBL" id="GFO22204.1"/>
    </source>
</evidence>
<dbReference type="Proteomes" id="UP000735302">
    <property type="component" value="Unassembled WGS sequence"/>
</dbReference>
<dbReference type="PANTHER" id="PTHR33198">
    <property type="entry name" value="ANK_REP_REGION DOMAIN-CONTAINING PROTEIN-RELATED"/>
    <property type="match status" value="1"/>
</dbReference>
<accession>A0AAV4BQ11</accession>
<comment type="caution">
    <text evidence="1">The sequence shown here is derived from an EMBL/GenBank/DDBJ whole genome shotgun (WGS) entry which is preliminary data.</text>
</comment>
<reference evidence="1 2" key="1">
    <citation type="journal article" date="2021" name="Elife">
        <title>Chloroplast acquisition without the gene transfer in kleptoplastic sea slugs, Plakobranchus ocellatus.</title>
        <authorList>
            <person name="Maeda T."/>
            <person name="Takahashi S."/>
            <person name="Yoshida T."/>
            <person name="Shimamura S."/>
            <person name="Takaki Y."/>
            <person name="Nagai Y."/>
            <person name="Toyoda A."/>
            <person name="Suzuki Y."/>
            <person name="Arimoto A."/>
            <person name="Ishii H."/>
            <person name="Satoh N."/>
            <person name="Nishiyama T."/>
            <person name="Hasebe M."/>
            <person name="Maruyama T."/>
            <person name="Minagawa J."/>
            <person name="Obokata J."/>
            <person name="Shigenobu S."/>
        </authorList>
    </citation>
    <scope>NUCLEOTIDE SEQUENCE [LARGE SCALE GENOMIC DNA]</scope>
</reference>
<protein>
    <recommendedName>
        <fullName evidence="3">Retrotransposon gag domain-containing protein</fullName>
    </recommendedName>
</protein>
<dbReference type="AlphaFoldDB" id="A0AAV4BQ11"/>
<dbReference type="PANTHER" id="PTHR33198:SF19">
    <property type="entry name" value="CCHC-TYPE DOMAIN-CONTAINING PROTEIN"/>
    <property type="match status" value="1"/>
</dbReference>
<keyword evidence="2" id="KW-1185">Reference proteome</keyword>
<name>A0AAV4BQ11_9GAST</name>